<feature type="compositionally biased region" description="Low complexity" evidence="1">
    <location>
        <begin position="28"/>
        <end position="54"/>
    </location>
</feature>
<dbReference type="EMBL" id="JAAAJB010001882">
    <property type="protein sequence ID" value="KAG0247249.1"/>
    <property type="molecule type" value="Genomic_DNA"/>
</dbReference>
<evidence type="ECO:0000313" key="2">
    <source>
        <dbReference type="EMBL" id="KAG0247249.1"/>
    </source>
</evidence>
<dbReference type="SUPFAM" id="SSF57756">
    <property type="entry name" value="Retrovirus zinc finger-like domains"/>
    <property type="match status" value="1"/>
</dbReference>
<proteinExistence type="predicted"/>
<dbReference type="Proteomes" id="UP000807716">
    <property type="component" value="Unassembled WGS sequence"/>
</dbReference>
<sequence>ALRAFPDAKAKASVALDHGRNNKRPRYSPSSDSVSPSSSGGTFRGSSGSSPSASKLYCRYCHTRGHMKDDCMKLKAKEASTSKSDTPAPAAVPSFSGPASNRGSFYKSKPAKVNQVKRTRL</sequence>
<dbReference type="InterPro" id="IPR036875">
    <property type="entry name" value="Znf_CCHC_sf"/>
</dbReference>
<feature type="compositionally biased region" description="Basic and acidic residues" evidence="1">
    <location>
        <begin position="1"/>
        <end position="10"/>
    </location>
</feature>
<name>A0A9P6PK73_9FUNG</name>
<feature type="non-terminal residue" evidence="2">
    <location>
        <position position="1"/>
    </location>
</feature>
<dbReference type="GO" id="GO:0003676">
    <property type="term" value="F:nucleic acid binding"/>
    <property type="evidence" value="ECO:0007669"/>
    <property type="project" value="InterPro"/>
</dbReference>
<evidence type="ECO:0000313" key="3">
    <source>
        <dbReference type="Proteomes" id="UP000807716"/>
    </source>
</evidence>
<protein>
    <recommendedName>
        <fullName evidence="4">CCHC-type domain-containing protein</fullName>
    </recommendedName>
</protein>
<gene>
    <name evidence="2" type="ORF">DFQ27_002353</name>
</gene>
<dbReference type="AlphaFoldDB" id="A0A9P6PK73"/>
<dbReference type="OrthoDB" id="10661657at2759"/>
<comment type="caution">
    <text evidence="2">The sequence shown here is derived from an EMBL/GenBank/DDBJ whole genome shotgun (WGS) entry which is preliminary data.</text>
</comment>
<evidence type="ECO:0000256" key="1">
    <source>
        <dbReference type="SAM" id="MobiDB-lite"/>
    </source>
</evidence>
<dbReference type="GO" id="GO:0008270">
    <property type="term" value="F:zinc ion binding"/>
    <property type="evidence" value="ECO:0007669"/>
    <property type="project" value="InterPro"/>
</dbReference>
<evidence type="ECO:0008006" key="4">
    <source>
        <dbReference type="Google" id="ProtNLM"/>
    </source>
</evidence>
<dbReference type="Gene3D" id="4.10.60.10">
    <property type="entry name" value="Zinc finger, CCHC-type"/>
    <property type="match status" value="1"/>
</dbReference>
<organism evidence="2 3">
    <name type="scientific">Actinomortierella ambigua</name>
    <dbReference type="NCBI Taxonomy" id="1343610"/>
    <lineage>
        <taxon>Eukaryota</taxon>
        <taxon>Fungi</taxon>
        <taxon>Fungi incertae sedis</taxon>
        <taxon>Mucoromycota</taxon>
        <taxon>Mortierellomycotina</taxon>
        <taxon>Mortierellomycetes</taxon>
        <taxon>Mortierellales</taxon>
        <taxon>Mortierellaceae</taxon>
        <taxon>Actinomortierella</taxon>
    </lineage>
</organism>
<feature type="region of interest" description="Disordered" evidence="1">
    <location>
        <begin position="1"/>
        <end position="54"/>
    </location>
</feature>
<accession>A0A9P6PK73</accession>
<feature type="non-terminal residue" evidence="2">
    <location>
        <position position="121"/>
    </location>
</feature>
<reference evidence="2" key="1">
    <citation type="journal article" date="2020" name="Fungal Divers.">
        <title>Resolving the Mortierellaceae phylogeny through synthesis of multi-gene phylogenetics and phylogenomics.</title>
        <authorList>
            <person name="Vandepol N."/>
            <person name="Liber J."/>
            <person name="Desiro A."/>
            <person name="Na H."/>
            <person name="Kennedy M."/>
            <person name="Barry K."/>
            <person name="Grigoriev I.V."/>
            <person name="Miller A.N."/>
            <person name="O'Donnell K."/>
            <person name="Stajich J.E."/>
            <person name="Bonito G."/>
        </authorList>
    </citation>
    <scope>NUCLEOTIDE SEQUENCE</scope>
    <source>
        <strain evidence="2">BC1065</strain>
    </source>
</reference>
<keyword evidence="3" id="KW-1185">Reference proteome</keyword>
<feature type="region of interest" description="Disordered" evidence="1">
    <location>
        <begin position="76"/>
        <end position="121"/>
    </location>
</feature>